<dbReference type="EMBL" id="MGFE01000026">
    <property type="protein sequence ID" value="OGL97942.1"/>
    <property type="molecule type" value="Genomic_DNA"/>
</dbReference>
<name>A0A1F7W557_9BACT</name>
<evidence type="ECO:0000313" key="2">
    <source>
        <dbReference type="EMBL" id="OGL97942.1"/>
    </source>
</evidence>
<protein>
    <submittedName>
        <fullName evidence="2">Uncharacterized protein</fullName>
    </submittedName>
</protein>
<proteinExistence type="predicted"/>
<feature type="compositionally biased region" description="Basic and acidic residues" evidence="1">
    <location>
        <begin position="725"/>
        <end position="735"/>
    </location>
</feature>
<dbReference type="AlphaFoldDB" id="A0A1F7W557"/>
<accession>A0A1F7W557</accession>
<evidence type="ECO:0000256" key="1">
    <source>
        <dbReference type="SAM" id="MobiDB-lite"/>
    </source>
</evidence>
<feature type="compositionally biased region" description="Basic and acidic residues" evidence="1">
    <location>
        <begin position="709"/>
        <end position="718"/>
    </location>
</feature>
<comment type="caution">
    <text evidence="2">The sequence shown here is derived from an EMBL/GenBank/DDBJ whole genome shotgun (WGS) entry which is preliminary data.</text>
</comment>
<sequence length="752" mass="83618">MAIPSSDPGHKDEPKPEPLVVTLEARVGNRHAETGECIGTYQRSIVFLPRGCDSGKTYRVVLIAIQDQTGLPKKDRGGNVMYRARPAPPEYFERWRDNGDGTVSRVTFSNNWMLEEGKEGVSETRALVQRDGVPRHYSTTEIVWGTCLVDALVRVSTRTEIPEIREVISDGKLVERETSTRDGGTTQVDHPVTTVEPDAYQSGWTKSWRRDRLSLSQDDEAGVHLAVTYGDTSHRHSALWKELPVWAQAHLMAPYPVCACGRERVDTPSGATTCSVCQHEETAVALIDRCLPVDKRKEIAHVAALCHQAADAGHAFEGQAGFDLLSTLMSDEPRANPDWEGYPWYYLTTEGFYASRFPPVAMMILSTFGSAQGQGLVRLAAWFPRQPSEHKAAEAMTRGDFYEKTQVRGEILEPELHESYLRDACAAVKLCGTLSDRIAAIGAVASCKTHGGESYELDQMICRHDYAGAMAKVAELADGLAGRKRLTDLLASEYAACPACKGEWYETRRNGKHCECMRDVYPPDAEDITLKHSVAPGGQVLVEVVWGRDGRITLVAHADSVPSDVTTRLVWVPTQSELHAWEQHRQARSAADALRAERDRALGDHATRVRLTWDHQRSQGKLFAIVRMADFPVEWKDGTTQAVDGEVRFVCDPDRCKWLDDQGISRPRPDETWFCSWQRGSWGARVIGRDRQGRPIIVANPQTPDDPEREAKLAREEAEALAAAEKAKREADAKRAAGGPDLSRLLNRFGRS</sequence>
<dbReference type="Proteomes" id="UP000176501">
    <property type="component" value="Unassembled WGS sequence"/>
</dbReference>
<feature type="region of interest" description="Disordered" evidence="1">
    <location>
        <begin position="700"/>
        <end position="752"/>
    </location>
</feature>
<evidence type="ECO:0000313" key="3">
    <source>
        <dbReference type="Proteomes" id="UP000176501"/>
    </source>
</evidence>
<organism evidence="2 3">
    <name type="scientific">Candidatus Uhrbacteria bacterium RIFOXYB2_FULL_57_15</name>
    <dbReference type="NCBI Taxonomy" id="1802422"/>
    <lineage>
        <taxon>Bacteria</taxon>
        <taxon>Candidatus Uhriibacteriota</taxon>
    </lineage>
</organism>
<reference evidence="2 3" key="1">
    <citation type="journal article" date="2016" name="Nat. Commun.">
        <title>Thousands of microbial genomes shed light on interconnected biogeochemical processes in an aquifer system.</title>
        <authorList>
            <person name="Anantharaman K."/>
            <person name="Brown C.T."/>
            <person name="Hug L.A."/>
            <person name="Sharon I."/>
            <person name="Castelle C.J."/>
            <person name="Probst A.J."/>
            <person name="Thomas B.C."/>
            <person name="Singh A."/>
            <person name="Wilkins M.J."/>
            <person name="Karaoz U."/>
            <person name="Brodie E.L."/>
            <person name="Williams K.H."/>
            <person name="Hubbard S.S."/>
            <person name="Banfield J.F."/>
        </authorList>
    </citation>
    <scope>NUCLEOTIDE SEQUENCE [LARGE SCALE GENOMIC DNA]</scope>
</reference>
<gene>
    <name evidence="2" type="ORF">A2304_05305</name>
</gene>